<dbReference type="EMBL" id="LIHL02000002">
    <property type="protein sequence ID" value="KAF5478955.1"/>
    <property type="molecule type" value="Genomic_DNA"/>
</dbReference>
<dbReference type="InterPro" id="IPR049625">
    <property type="entry name" value="Glyco_transf_61_cat"/>
</dbReference>
<accession>A0A834D743</accession>
<comment type="caution">
    <text evidence="6">The sequence shown here is derived from an EMBL/GenBank/DDBJ whole genome shotgun (WGS) entry which is preliminary data.</text>
</comment>
<dbReference type="Proteomes" id="UP000619265">
    <property type="component" value="Unassembled WGS sequence"/>
</dbReference>
<proteinExistence type="predicted"/>
<evidence type="ECO:0000313" key="7">
    <source>
        <dbReference type="Proteomes" id="UP000619265"/>
    </source>
</evidence>
<evidence type="ECO:0000256" key="4">
    <source>
        <dbReference type="ARBA" id="ARBA00023180"/>
    </source>
</evidence>
<reference evidence="6" key="1">
    <citation type="submission" date="2015-10" db="EMBL/GenBank/DDBJ databases">
        <authorList>
            <person name="Martinez-Garcia P.J."/>
            <person name="Crepeau M.W."/>
            <person name="Puiu D."/>
            <person name="Gonzalez-Ibeas D."/>
            <person name="Whalen J."/>
            <person name="Stevens K."/>
            <person name="Paul R."/>
            <person name="Butterfield T."/>
            <person name="Britton M."/>
            <person name="Reagan R."/>
            <person name="Chakraborty S."/>
            <person name="Walawage S.L."/>
            <person name="Vasquez-Gross H.A."/>
            <person name="Cardeno C."/>
            <person name="Famula R."/>
            <person name="Pratt K."/>
            <person name="Kuruganti S."/>
            <person name="Aradhya M.K."/>
            <person name="Leslie C.A."/>
            <person name="Dandekar A.M."/>
            <person name="Salzberg S.L."/>
            <person name="Wegrzyn J.L."/>
            <person name="Langley C.H."/>
            <person name="Neale D.B."/>
        </authorList>
    </citation>
    <scope>NUCLEOTIDE SEQUENCE</scope>
    <source>
        <tissue evidence="6">Leaves</tissue>
    </source>
</reference>
<comment type="subcellular location">
    <subcellularLocation>
        <location evidence="1">Golgi apparatus membrane</location>
        <topology evidence="1">Single-pass type II membrane protein</topology>
    </subcellularLocation>
</comment>
<dbReference type="AlphaFoldDB" id="A0A834D743"/>
<dbReference type="PANTHER" id="PTHR20961:SF108">
    <property type="entry name" value="GLYCOSYLTRANSFERASE"/>
    <property type="match status" value="1"/>
</dbReference>
<reference evidence="6" key="2">
    <citation type="submission" date="2020-03" db="EMBL/GenBank/DDBJ databases">
        <title>Walnut 2.0.</title>
        <authorList>
            <person name="Marrano A."/>
            <person name="Britton M."/>
            <person name="Zimin A.V."/>
            <person name="Zaini P.A."/>
            <person name="Workman R."/>
            <person name="Puiu D."/>
            <person name="Bianco L."/>
            <person name="Allen B.J."/>
            <person name="Troggio M."/>
            <person name="Leslie C.A."/>
            <person name="Timp W."/>
            <person name="Dendekar A."/>
            <person name="Salzberg S.L."/>
            <person name="Neale D.B."/>
        </authorList>
    </citation>
    <scope>NUCLEOTIDE SEQUENCE</scope>
    <source>
        <tissue evidence="6">Leaves</tissue>
    </source>
</reference>
<keyword evidence="3" id="KW-0808">Transferase</keyword>
<feature type="domain" description="Glycosyltransferase 61 catalytic" evidence="5">
    <location>
        <begin position="308"/>
        <end position="441"/>
    </location>
</feature>
<protein>
    <recommendedName>
        <fullName evidence="5">Glycosyltransferase 61 catalytic domain-containing protein</fullName>
    </recommendedName>
</protein>
<dbReference type="InterPro" id="IPR007657">
    <property type="entry name" value="Glycosyltransferase_61"/>
</dbReference>
<evidence type="ECO:0000256" key="2">
    <source>
        <dbReference type="ARBA" id="ARBA00022676"/>
    </source>
</evidence>
<evidence type="ECO:0000313" key="6">
    <source>
        <dbReference type="EMBL" id="KAF5478955.1"/>
    </source>
</evidence>
<name>A0A834D743_JUGRE</name>
<keyword evidence="2" id="KW-0328">Glycosyltransferase</keyword>
<dbReference type="GO" id="GO:0016763">
    <property type="term" value="F:pentosyltransferase activity"/>
    <property type="evidence" value="ECO:0007669"/>
    <property type="project" value="UniProtKB-ARBA"/>
</dbReference>
<evidence type="ECO:0000259" key="5">
    <source>
        <dbReference type="Pfam" id="PF04577"/>
    </source>
</evidence>
<dbReference type="Pfam" id="PF04577">
    <property type="entry name" value="Glyco_transf_61"/>
    <property type="match status" value="1"/>
</dbReference>
<sequence length="534" mass="59735">MASLERVWRVAERGTHALGALLGACDACREWVSLSDLQTARGGACGLRLASGFHRFSCLDETNTVGMDFNSSVRSRKVDKGKEVAKPLEFLLRRLVRGFLFIFSINMISFLNLLSNTTQDIVDISFLYRPRFTQYGLMLVFSLPNQCKSLNLHTGEDRTQLQTTGFSCHSDLHSEVCITNKPAIVDNSALTTYLQFSGVQVKHMVRPYARKEDETAMKQVTPVLILAGNVSSPACHFNHDVPAVVFSSGGFTGNLFHEFNEVIIPLFITCRQFQSHLQFVISDFKPLWVRKYNRILTHLSRFEVINPATDGSVRCFPAAVIGLKYHENLAVNSTEIPGGYSMFDFKNFLRESYNLKAKTVSDIEKPVLVLISRRKTRMFLNEGEMLGIIEELGFQAIVAKPNRMSNLDKFARVINSCSVMVGAHGAGLANAVFLPAGAVMVQVVPLGLDWASKAYYGDPAGEMGVHYMEYKIEPEESSLFKEYGPHHPVIADPMSIFLQGYNAARAVYVDGQNLTINLVRFRETLNKAMEFLVH</sequence>
<dbReference type="Gramene" id="Jr02_24810_p1">
    <property type="protein sequence ID" value="cds.Jr02_24810_p1"/>
    <property type="gene ID" value="Jr02_24810"/>
</dbReference>
<dbReference type="GO" id="GO:0000139">
    <property type="term" value="C:Golgi membrane"/>
    <property type="evidence" value="ECO:0007669"/>
    <property type="project" value="UniProtKB-SubCell"/>
</dbReference>
<evidence type="ECO:0000256" key="3">
    <source>
        <dbReference type="ARBA" id="ARBA00022679"/>
    </source>
</evidence>
<gene>
    <name evidence="6" type="ORF">F2P56_005473</name>
</gene>
<dbReference type="PROSITE" id="PS51257">
    <property type="entry name" value="PROKAR_LIPOPROTEIN"/>
    <property type="match status" value="1"/>
</dbReference>
<organism evidence="6 7">
    <name type="scientific">Juglans regia</name>
    <name type="common">English walnut</name>
    <dbReference type="NCBI Taxonomy" id="51240"/>
    <lineage>
        <taxon>Eukaryota</taxon>
        <taxon>Viridiplantae</taxon>
        <taxon>Streptophyta</taxon>
        <taxon>Embryophyta</taxon>
        <taxon>Tracheophyta</taxon>
        <taxon>Spermatophyta</taxon>
        <taxon>Magnoliopsida</taxon>
        <taxon>eudicotyledons</taxon>
        <taxon>Gunneridae</taxon>
        <taxon>Pentapetalae</taxon>
        <taxon>rosids</taxon>
        <taxon>fabids</taxon>
        <taxon>Fagales</taxon>
        <taxon>Juglandaceae</taxon>
        <taxon>Juglans</taxon>
    </lineage>
</organism>
<dbReference type="PANTHER" id="PTHR20961">
    <property type="entry name" value="GLYCOSYLTRANSFERASE"/>
    <property type="match status" value="1"/>
</dbReference>
<keyword evidence="4" id="KW-0325">Glycoprotein</keyword>
<evidence type="ECO:0000256" key="1">
    <source>
        <dbReference type="ARBA" id="ARBA00004323"/>
    </source>
</evidence>